<reference evidence="2" key="2">
    <citation type="submission" date="2019-06" db="EMBL/GenBank/DDBJ databases">
        <title>Genomics analysis of Aphanomyces spp. identifies a new class of oomycete effector associated with host adaptation.</title>
        <authorList>
            <person name="Gaulin E."/>
        </authorList>
    </citation>
    <scope>NUCLEOTIDE SEQUENCE</scope>
    <source>
        <strain evidence="2">CBS 578.67</strain>
    </source>
</reference>
<organism evidence="3 4">
    <name type="scientific">Aphanomyces stellatus</name>
    <dbReference type="NCBI Taxonomy" id="120398"/>
    <lineage>
        <taxon>Eukaryota</taxon>
        <taxon>Sar</taxon>
        <taxon>Stramenopiles</taxon>
        <taxon>Oomycota</taxon>
        <taxon>Saprolegniomycetes</taxon>
        <taxon>Saprolegniales</taxon>
        <taxon>Verrucalvaceae</taxon>
        <taxon>Aphanomyces</taxon>
    </lineage>
</organism>
<evidence type="ECO:0000313" key="2">
    <source>
        <dbReference type="EMBL" id="KAF0690899.1"/>
    </source>
</evidence>
<feature type="compositionally biased region" description="Low complexity" evidence="1">
    <location>
        <begin position="253"/>
        <end position="273"/>
    </location>
</feature>
<evidence type="ECO:0000256" key="1">
    <source>
        <dbReference type="SAM" id="MobiDB-lite"/>
    </source>
</evidence>
<dbReference type="OrthoDB" id="74070at2759"/>
<protein>
    <submittedName>
        <fullName evidence="3">Aste57867_17762 protein</fullName>
    </submittedName>
</protein>
<gene>
    <name evidence="3" type="primary">Aste57867_17762</name>
    <name evidence="2" type="ORF">As57867_017701</name>
    <name evidence="3" type="ORF">ASTE57867_17762</name>
</gene>
<feature type="compositionally biased region" description="Basic and acidic residues" evidence="1">
    <location>
        <begin position="315"/>
        <end position="328"/>
    </location>
</feature>
<dbReference type="Proteomes" id="UP000332933">
    <property type="component" value="Unassembled WGS sequence"/>
</dbReference>
<dbReference type="AlphaFoldDB" id="A0A485L8G4"/>
<accession>A0A485L8G4</accession>
<name>A0A485L8G4_9STRA</name>
<evidence type="ECO:0000313" key="3">
    <source>
        <dbReference type="EMBL" id="VFT94508.1"/>
    </source>
</evidence>
<dbReference type="EMBL" id="CAADRA010006311">
    <property type="protein sequence ID" value="VFT94508.1"/>
    <property type="molecule type" value="Genomic_DNA"/>
</dbReference>
<proteinExistence type="predicted"/>
<feature type="compositionally biased region" description="Basic and acidic residues" evidence="1">
    <location>
        <begin position="237"/>
        <end position="252"/>
    </location>
</feature>
<keyword evidence="4" id="KW-1185">Reference proteome</keyword>
<sequence length="365" mass="41328">MVARLIPSSTKEREDDEEDNDDMFCVLRGDVHYPKEKLCRLREIFLGHKRQTPSNHVIGPSVRDLPSTFKECRRVEDNPMGYYADSTSSDDDLILSSECTTDTALDTQLLESTKQLRKLCVKHVPDISIDTHISRLEEDDPNRRQALRAARKVEESVMRANVLQLQMTTTKRMDALQADFLANVARLTQQLDAAIAAERASCCQRLTTACERLQAGEDQHATDSASRIPRRSSATLRQDERRCRSPPSKDPRTMSLSTSSPTLATLASTLPPELLDRARKLSSKPKPRQAATWPEAPLSPHRTAPSRWKNGMSRATEDNQKQRREDASRPVPLNNRYLSPSEAKELQMLRNTLGRTTQWMEHAVS</sequence>
<feature type="region of interest" description="Disordered" evidence="1">
    <location>
        <begin position="216"/>
        <end position="339"/>
    </location>
</feature>
<evidence type="ECO:0000313" key="4">
    <source>
        <dbReference type="Proteomes" id="UP000332933"/>
    </source>
</evidence>
<dbReference type="EMBL" id="VJMH01006290">
    <property type="protein sequence ID" value="KAF0690899.1"/>
    <property type="molecule type" value="Genomic_DNA"/>
</dbReference>
<reference evidence="3 4" key="1">
    <citation type="submission" date="2019-03" db="EMBL/GenBank/DDBJ databases">
        <authorList>
            <person name="Gaulin E."/>
            <person name="Dumas B."/>
        </authorList>
    </citation>
    <scope>NUCLEOTIDE SEQUENCE [LARGE SCALE GENOMIC DNA]</scope>
    <source>
        <strain evidence="3">CBS 568.67</strain>
    </source>
</reference>